<keyword evidence="2" id="KW-1185">Reference proteome</keyword>
<evidence type="ECO:0000313" key="2">
    <source>
        <dbReference type="Proteomes" id="UP001560045"/>
    </source>
</evidence>
<dbReference type="EMBL" id="JBFNXQ010000075">
    <property type="protein sequence ID" value="MEX5720531.1"/>
    <property type="molecule type" value="Genomic_DNA"/>
</dbReference>
<gene>
    <name evidence="1" type="ORF">ABQ292_19380</name>
</gene>
<comment type="caution">
    <text evidence="1">The sequence shown here is derived from an EMBL/GenBank/DDBJ whole genome shotgun (WGS) entry which is preliminary data.</text>
</comment>
<name>A0ABV3XLC3_9ACTN</name>
<protein>
    <submittedName>
        <fullName evidence="1">Uncharacterized protein</fullName>
    </submittedName>
</protein>
<organism evidence="1 2">
    <name type="scientific">Geodermatophilus maliterrae</name>
    <dbReference type="NCBI Taxonomy" id="3162531"/>
    <lineage>
        <taxon>Bacteria</taxon>
        <taxon>Bacillati</taxon>
        <taxon>Actinomycetota</taxon>
        <taxon>Actinomycetes</taxon>
        <taxon>Geodermatophilales</taxon>
        <taxon>Geodermatophilaceae</taxon>
        <taxon>Geodermatophilus</taxon>
    </lineage>
</organism>
<reference evidence="1 2" key="1">
    <citation type="submission" date="2024-06" db="EMBL/GenBank/DDBJ databases">
        <title>Draft genome sequence of Geodermatophilus badlandi, a novel member of the Geodermatophilaceae isolated from badland sedimentary rocks in the Red desert, Wyoming, USA.</title>
        <authorList>
            <person name="Ben Tekaya S."/>
            <person name="Nouioui I."/>
            <person name="Flores G.M."/>
            <person name="Shaal M.N."/>
            <person name="Bredoire F."/>
            <person name="Basile F."/>
            <person name="Van Diepen L."/>
            <person name="Ward N.L."/>
        </authorList>
    </citation>
    <scope>NUCLEOTIDE SEQUENCE [LARGE SCALE GENOMIC DNA]</scope>
    <source>
        <strain evidence="1 2">WL48A</strain>
    </source>
</reference>
<proteinExistence type="predicted"/>
<evidence type="ECO:0000313" key="1">
    <source>
        <dbReference type="EMBL" id="MEX5720531.1"/>
    </source>
</evidence>
<dbReference type="RefSeq" id="WP_369209352.1">
    <property type="nucleotide sequence ID" value="NZ_JBFNXQ010000075.1"/>
</dbReference>
<accession>A0ABV3XLC3</accession>
<sequence>MAARLTAEVGALGVPGLGAGAGIAVLEDGVGAAETLRRATLSLTTARSGGAGSVIRYRGVR</sequence>
<dbReference type="Proteomes" id="UP001560045">
    <property type="component" value="Unassembled WGS sequence"/>
</dbReference>